<protein>
    <submittedName>
        <fullName evidence="3">Bacterial leucyl aminopeptidase</fullName>
        <ecNumber evidence="3">3.4.11.10</ecNumber>
    </submittedName>
</protein>
<dbReference type="InterPro" id="IPR007484">
    <property type="entry name" value="Peptidase_M28"/>
</dbReference>
<evidence type="ECO:0000313" key="4">
    <source>
        <dbReference type="Proteomes" id="UP000319342"/>
    </source>
</evidence>
<evidence type="ECO:0000259" key="2">
    <source>
        <dbReference type="Pfam" id="PF04389"/>
    </source>
</evidence>
<dbReference type="SUPFAM" id="SSF52025">
    <property type="entry name" value="PA domain"/>
    <property type="match status" value="1"/>
</dbReference>
<gene>
    <name evidence="3" type="ORF">Pla163_20770</name>
</gene>
<dbReference type="InterPro" id="IPR045175">
    <property type="entry name" value="M28_fam"/>
</dbReference>
<name>A0A518D0G1_9BACT</name>
<feature type="domain" description="Peptidase M28" evidence="2">
    <location>
        <begin position="342"/>
        <end position="543"/>
    </location>
</feature>
<dbReference type="RefSeq" id="WP_145187416.1">
    <property type="nucleotide sequence ID" value="NZ_CP036290.1"/>
</dbReference>
<dbReference type="GO" id="GO:0008235">
    <property type="term" value="F:metalloexopeptidase activity"/>
    <property type="evidence" value="ECO:0007669"/>
    <property type="project" value="InterPro"/>
</dbReference>
<keyword evidence="1" id="KW-1133">Transmembrane helix</keyword>
<evidence type="ECO:0000256" key="1">
    <source>
        <dbReference type="SAM" id="Phobius"/>
    </source>
</evidence>
<dbReference type="GO" id="GO:0006508">
    <property type="term" value="P:proteolysis"/>
    <property type="evidence" value="ECO:0007669"/>
    <property type="project" value="InterPro"/>
</dbReference>
<dbReference type="PANTHER" id="PTHR12147:SF26">
    <property type="entry name" value="PEPTIDASE M28 DOMAIN-CONTAINING PROTEIN"/>
    <property type="match status" value="1"/>
</dbReference>
<dbReference type="Gene3D" id="3.40.630.10">
    <property type="entry name" value="Zn peptidases"/>
    <property type="match status" value="1"/>
</dbReference>
<keyword evidence="3" id="KW-0031">Aminopeptidase</keyword>
<dbReference type="EC" id="3.4.11.10" evidence="3"/>
<sequence length="561" mass="60070">MRSSQTDQPSTLVRAAGIGLPVALGVLALGPLLAATSLAGAPTPPVADHVEPAASSAMSSAMSSAVAMRSDGSTGFETIEEDDIEADIALLTNPYLEGRDSPSFGLEFAAEWVAGRFEELGLESPEDIEDHLTFYTRRMPAPDPEETSLKTPLARDVRLGADFTALLGAEGQAAGPAVFCGYGIGVKGFDELKDLELDGAIAVLVEGEPRHKRVLDGPTLTQAANVYRKLVKLAELGVRGALVVRRAHPSDVPVPPQWPERQPMGFRHTWAMWADGTVPFYGPSPIPALEVSWTFAEELLEADLDAHMDAIDKRGKPKAFEGARPQVSLACGIEQRNLSLPNVIGIVRGSDPELAGEYVVIGAHLDHIGADPLGRIGVGADDNASGTSAMLAVMKALAADPPPRSVIGMAFTSEEDGLLGSDALARTPPVSRSSIVAMVNLDMIGRGPTKGVVALGVRENPGFEGVIDDARRRFKTGIKDVEMQEGQELFRRSDHFSFHQVGIPALFFFEHVPISDNPDYHTWRDLPELVDVAKIANTAKLAYGVVRELTERPERLPAPKR</sequence>
<evidence type="ECO:0000313" key="3">
    <source>
        <dbReference type="EMBL" id="QDU84957.1"/>
    </source>
</evidence>
<accession>A0A518D0G1</accession>
<dbReference type="OrthoDB" id="9762302at2"/>
<dbReference type="PANTHER" id="PTHR12147">
    <property type="entry name" value="METALLOPEPTIDASE M28 FAMILY MEMBER"/>
    <property type="match status" value="1"/>
</dbReference>
<keyword evidence="1" id="KW-0812">Transmembrane</keyword>
<dbReference type="Pfam" id="PF04389">
    <property type="entry name" value="Peptidase_M28"/>
    <property type="match status" value="1"/>
</dbReference>
<dbReference type="InterPro" id="IPR046450">
    <property type="entry name" value="PA_dom_sf"/>
</dbReference>
<keyword evidence="3" id="KW-0378">Hydrolase</keyword>
<keyword evidence="1" id="KW-0472">Membrane</keyword>
<feature type="transmembrane region" description="Helical" evidence="1">
    <location>
        <begin position="12"/>
        <end position="34"/>
    </location>
</feature>
<dbReference type="SUPFAM" id="SSF53187">
    <property type="entry name" value="Zn-dependent exopeptidases"/>
    <property type="match status" value="1"/>
</dbReference>
<dbReference type="EMBL" id="CP036290">
    <property type="protein sequence ID" value="QDU84957.1"/>
    <property type="molecule type" value="Genomic_DNA"/>
</dbReference>
<keyword evidence="4" id="KW-1185">Reference proteome</keyword>
<proteinExistence type="predicted"/>
<dbReference type="Proteomes" id="UP000319342">
    <property type="component" value="Chromosome"/>
</dbReference>
<reference evidence="3 4" key="1">
    <citation type="submission" date="2019-02" db="EMBL/GenBank/DDBJ databases">
        <title>Deep-cultivation of Planctomycetes and their phenomic and genomic characterization uncovers novel biology.</title>
        <authorList>
            <person name="Wiegand S."/>
            <person name="Jogler M."/>
            <person name="Boedeker C."/>
            <person name="Pinto D."/>
            <person name="Vollmers J."/>
            <person name="Rivas-Marin E."/>
            <person name="Kohn T."/>
            <person name="Peeters S.H."/>
            <person name="Heuer A."/>
            <person name="Rast P."/>
            <person name="Oberbeckmann S."/>
            <person name="Bunk B."/>
            <person name="Jeske O."/>
            <person name="Meyerdierks A."/>
            <person name="Storesund J.E."/>
            <person name="Kallscheuer N."/>
            <person name="Luecker S."/>
            <person name="Lage O.M."/>
            <person name="Pohl T."/>
            <person name="Merkel B.J."/>
            <person name="Hornburger P."/>
            <person name="Mueller R.-W."/>
            <person name="Bruemmer F."/>
            <person name="Labrenz M."/>
            <person name="Spormann A.M."/>
            <person name="Op den Camp H."/>
            <person name="Overmann J."/>
            <person name="Amann R."/>
            <person name="Jetten M.S.M."/>
            <person name="Mascher T."/>
            <person name="Medema M.H."/>
            <person name="Devos D.P."/>
            <person name="Kaster A.-K."/>
            <person name="Ovreas L."/>
            <person name="Rohde M."/>
            <person name="Galperin M.Y."/>
            <person name="Jogler C."/>
        </authorList>
    </citation>
    <scope>NUCLEOTIDE SEQUENCE [LARGE SCALE GENOMIC DNA]</scope>
    <source>
        <strain evidence="3 4">Pla163</strain>
    </source>
</reference>
<keyword evidence="3" id="KW-0645">Protease</keyword>
<organism evidence="3 4">
    <name type="scientific">Rohdeia mirabilis</name>
    <dbReference type="NCBI Taxonomy" id="2528008"/>
    <lineage>
        <taxon>Bacteria</taxon>
        <taxon>Pseudomonadati</taxon>
        <taxon>Planctomycetota</taxon>
        <taxon>Planctomycetia</taxon>
        <taxon>Planctomycetia incertae sedis</taxon>
        <taxon>Rohdeia</taxon>
    </lineage>
</organism>
<dbReference type="AlphaFoldDB" id="A0A518D0G1"/>
<dbReference type="GO" id="GO:0004177">
    <property type="term" value="F:aminopeptidase activity"/>
    <property type="evidence" value="ECO:0007669"/>
    <property type="project" value="UniProtKB-KW"/>
</dbReference>